<dbReference type="OrthoDB" id="5325244at2"/>
<comment type="caution">
    <text evidence="1">The sequence shown here is derived from an EMBL/GenBank/DDBJ whole genome shotgun (WGS) entry which is preliminary data.</text>
</comment>
<evidence type="ECO:0000313" key="1">
    <source>
        <dbReference type="EMBL" id="EKU12230.1"/>
    </source>
</evidence>
<reference evidence="1 2" key="1">
    <citation type="journal article" date="2013" name="Genome Announc.">
        <title>Genome Sequence of Campylobacter showae UNSWCD, Isolated from a Patient with Crohn's Disease.</title>
        <authorList>
            <person name="Tay A.P."/>
            <person name="Kaakoush N.O."/>
            <person name="Deshpande N.P."/>
            <person name="Chen Z."/>
            <person name="Mitchell H."/>
            <person name="Wilkins M.R."/>
        </authorList>
    </citation>
    <scope>NUCLEOTIDE SEQUENCE [LARGE SCALE GENOMIC DNA]</scope>
    <source>
        <strain evidence="1 2">CSUNSWCD</strain>
    </source>
</reference>
<proteinExistence type="predicted"/>
<evidence type="ECO:0000313" key="2">
    <source>
        <dbReference type="Proteomes" id="UP000011939"/>
    </source>
</evidence>
<gene>
    <name evidence="1" type="ORF">CSUNSWCD_170</name>
</gene>
<accession>M5ILV9</accession>
<dbReference type="AlphaFoldDB" id="M5ILV9"/>
<dbReference type="PATRIC" id="fig|1244083.3.peg.174"/>
<name>M5ILV9_9BACT</name>
<sequence length="72" mass="8382">MDRDEFNELMKRAGLNKKRLAEILETSYQGVNSWGTNGRGYPYWVKSWLINYIKAGNFDKIGEMFKSLDTDA</sequence>
<organism evidence="1 2">
    <name type="scientific">Campylobacter showae CSUNSWCD</name>
    <dbReference type="NCBI Taxonomy" id="1244083"/>
    <lineage>
        <taxon>Bacteria</taxon>
        <taxon>Pseudomonadati</taxon>
        <taxon>Campylobacterota</taxon>
        <taxon>Epsilonproteobacteria</taxon>
        <taxon>Campylobacterales</taxon>
        <taxon>Campylobacteraceae</taxon>
        <taxon>Campylobacter</taxon>
    </lineage>
</organism>
<dbReference type="RefSeq" id="WP_009492625.1">
    <property type="nucleotide sequence ID" value="NZ_AMZQ01000001.1"/>
</dbReference>
<dbReference type="eggNOG" id="COG2944">
    <property type="taxonomic scope" value="Bacteria"/>
</dbReference>
<dbReference type="STRING" id="1244083.CSUNSWCD_170"/>
<dbReference type="EMBL" id="AMZQ01000001">
    <property type="protein sequence ID" value="EKU12230.1"/>
    <property type="molecule type" value="Genomic_DNA"/>
</dbReference>
<dbReference type="Proteomes" id="UP000011939">
    <property type="component" value="Unassembled WGS sequence"/>
</dbReference>
<protein>
    <submittedName>
        <fullName evidence="1">Uncharacterized protein</fullName>
    </submittedName>
</protein>